<feature type="transmembrane region" description="Helical" evidence="7">
    <location>
        <begin position="107"/>
        <end position="128"/>
    </location>
</feature>
<dbReference type="CDD" id="cd06261">
    <property type="entry name" value="TM_PBP2"/>
    <property type="match status" value="1"/>
</dbReference>
<evidence type="ECO:0000256" key="4">
    <source>
        <dbReference type="ARBA" id="ARBA00022692"/>
    </source>
</evidence>
<comment type="caution">
    <text evidence="9">The sequence shown here is derived from an EMBL/GenBank/DDBJ whole genome shotgun (WGS) entry which is preliminary data.</text>
</comment>
<dbReference type="InterPro" id="IPR035906">
    <property type="entry name" value="MetI-like_sf"/>
</dbReference>
<evidence type="ECO:0000256" key="7">
    <source>
        <dbReference type="RuleBase" id="RU363032"/>
    </source>
</evidence>
<dbReference type="PROSITE" id="PS50928">
    <property type="entry name" value="ABC_TM1"/>
    <property type="match status" value="1"/>
</dbReference>
<evidence type="ECO:0000256" key="5">
    <source>
        <dbReference type="ARBA" id="ARBA00022989"/>
    </source>
</evidence>
<feature type="domain" description="ABC transmembrane type-1" evidence="8">
    <location>
        <begin position="71"/>
        <end position="262"/>
    </location>
</feature>
<evidence type="ECO:0000256" key="1">
    <source>
        <dbReference type="ARBA" id="ARBA00004651"/>
    </source>
</evidence>
<feature type="transmembrane region" description="Helical" evidence="7">
    <location>
        <begin position="241"/>
        <end position="262"/>
    </location>
</feature>
<dbReference type="SUPFAM" id="SSF161098">
    <property type="entry name" value="MetI-like"/>
    <property type="match status" value="1"/>
</dbReference>
<dbReference type="InterPro" id="IPR050901">
    <property type="entry name" value="BP-dep_ABC_trans_perm"/>
</dbReference>
<evidence type="ECO:0000256" key="2">
    <source>
        <dbReference type="ARBA" id="ARBA00022448"/>
    </source>
</evidence>
<keyword evidence="10" id="KW-1185">Reference proteome</keyword>
<name>A0ABQ3X8R2_9ACTN</name>
<dbReference type="InterPro" id="IPR000515">
    <property type="entry name" value="MetI-like"/>
</dbReference>
<accession>A0ABQ3X8R2</accession>
<feature type="transmembrane region" description="Helical" evidence="7">
    <location>
        <begin position="12"/>
        <end position="32"/>
    </location>
</feature>
<feature type="transmembrane region" description="Helical" evidence="7">
    <location>
        <begin position="75"/>
        <end position="95"/>
    </location>
</feature>
<feature type="transmembrane region" description="Helical" evidence="7">
    <location>
        <begin position="140"/>
        <end position="162"/>
    </location>
</feature>
<dbReference type="PANTHER" id="PTHR32243">
    <property type="entry name" value="MALTOSE TRANSPORT SYSTEM PERMEASE-RELATED"/>
    <property type="match status" value="1"/>
</dbReference>
<protein>
    <submittedName>
        <fullName evidence="9">Sugar ABC transporter permease</fullName>
    </submittedName>
</protein>
<keyword evidence="3" id="KW-1003">Cell membrane</keyword>
<organism evidence="9 10">
    <name type="scientific">Actinoplanes couchii</name>
    <dbReference type="NCBI Taxonomy" id="403638"/>
    <lineage>
        <taxon>Bacteria</taxon>
        <taxon>Bacillati</taxon>
        <taxon>Actinomycetota</taxon>
        <taxon>Actinomycetes</taxon>
        <taxon>Micromonosporales</taxon>
        <taxon>Micromonosporaceae</taxon>
        <taxon>Actinoplanes</taxon>
    </lineage>
</organism>
<evidence type="ECO:0000313" key="10">
    <source>
        <dbReference type="Proteomes" id="UP000612282"/>
    </source>
</evidence>
<evidence type="ECO:0000259" key="8">
    <source>
        <dbReference type="PROSITE" id="PS50928"/>
    </source>
</evidence>
<feature type="transmembrane region" description="Helical" evidence="7">
    <location>
        <begin position="183"/>
        <end position="208"/>
    </location>
</feature>
<gene>
    <name evidence="9" type="ORF">Aco03nite_032140</name>
</gene>
<evidence type="ECO:0000313" key="9">
    <source>
        <dbReference type="EMBL" id="GID54810.1"/>
    </source>
</evidence>
<dbReference type="Proteomes" id="UP000612282">
    <property type="component" value="Unassembled WGS sequence"/>
</dbReference>
<dbReference type="Gene3D" id="1.10.3720.10">
    <property type="entry name" value="MetI-like"/>
    <property type="match status" value="1"/>
</dbReference>
<keyword evidence="4 7" id="KW-0812">Transmembrane</keyword>
<comment type="subcellular location">
    <subcellularLocation>
        <location evidence="1 7">Cell membrane</location>
        <topology evidence="1 7">Multi-pass membrane protein</topology>
    </subcellularLocation>
</comment>
<keyword evidence="6 7" id="KW-0472">Membrane</keyword>
<keyword evidence="5 7" id="KW-1133">Transmembrane helix</keyword>
<reference evidence="9 10" key="1">
    <citation type="submission" date="2021-01" db="EMBL/GenBank/DDBJ databases">
        <title>Whole genome shotgun sequence of Actinoplanes couchii NBRC 106145.</title>
        <authorList>
            <person name="Komaki H."/>
            <person name="Tamura T."/>
        </authorList>
    </citation>
    <scope>NUCLEOTIDE SEQUENCE [LARGE SCALE GENOMIC DNA]</scope>
    <source>
        <strain evidence="9 10">NBRC 106145</strain>
    </source>
</reference>
<sequence>MKALRGFLTQTPLALWTAVAVVPFLLIATLGFRDNTGIFANPLGLGGDFLPENFATAWNGPVGSSGLQGMLLNSLSAFVVALILNLGLGSLGAFFGSRLPGRAKHVYLSFFVLGTVVPAVLLLVPLYRTFNSLNALNSPWALGVVYGLMTLPTTVIVLHGFFTAFPEEVIEAAKVDGLGEFAIFLRIVVPLSLGALTTAGLLLAVWVWSETQIGIVLLQNADSQTAAVGILGFKGRFTAQLGPLFAGLTIIAIPVIALFLGFHRTITKGIALGGVSK</sequence>
<dbReference type="PANTHER" id="PTHR32243:SF24">
    <property type="entry name" value="DIACETYLCHITOBIOSE UPTAKE SYSTEM PERMEASE PROTEIN NGCG"/>
    <property type="match status" value="1"/>
</dbReference>
<evidence type="ECO:0000256" key="6">
    <source>
        <dbReference type="ARBA" id="ARBA00023136"/>
    </source>
</evidence>
<dbReference type="RefSeq" id="WP_203795889.1">
    <property type="nucleotide sequence ID" value="NZ_BAAAQE010000036.1"/>
</dbReference>
<keyword evidence="2 7" id="KW-0813">Transport</keyword>
<dbReference type="Pfam" id="PF00528">
    <property type="entry name" value="BPD_transp_1"/>
    <property type="match status" value="1"/>
</dbReference>
<proteinExistence type="inferred from homology"/>
<comment type="similarity">
    <text evidence="7">Belongs to the binding-protein-dependent transport system permease family.</text>
</comment>
<dbReference type="EMBL" id="BOMG01000042">
    <property type="protein sequence ID" value="GID54810.1"/>
    <property type="molecule type" value="Genomic_DNA"/>
</dbReference>
<evidence type="ECO:0000256" key="3">
    <source>
        <dbReference type="ARBA" id="ARBA00022475"/>
    </source>
</evidence>